<dbReference type="PROSITE" id="PS50943">
    <property type="entry name" value="HTH_CROC1"/>
    <property type="match status" value="1"/>
</dbReference>
<dbReference type="PANTHER" id="PTHR43304">
    <property type="entry name" value="PHYTOCHROME-LIKE PROTEIN CPH1"/>
    <property type="match status" value="1"/>
</dbReference>
<evidence type="ECO:0000256" key="4">
    <source>
        <dbReference type="ARBA" id="ARBA00022679"/>
    </source>
</evidence>
<evidence type="ECO:0000256" key="5">
    <source>
        <dbReference type="ARBA" id="ARBA00022777"/>
    </source>
</evidence>
<dbReference type="InterPro" id="IPR000700">
    <property type="entry name" value="PAS-assoc_C"/>
</dbReference>
<dbReference type="Gene3D" id="2.10.70.100">
    <property type="match status" value="1"/>
</dbReference>
<organism evidence="8 9">
    <name type="scientific">Methylobacterium radiotolerans</name>
    <dbReference type="NCBI Taxonomy" id="31998"/>
    <lineage>
        <taxon>Bacteria</taxon>
        <taxon>Pseudomonadati</taxon>
        <taxon>Pseudomonadota</taxon>
        <taxon>Alphaproteobacteria</taxon>
        <taxon>Hyphomicrobiales</taxon>
        <taxon>Methylobacteriaceae</taxon>
        <taxon>Methylobacterium</taxon>
    </lineage>
</organism>
<dbReference type="InterPro" id="IPR052162">
    <property type="entry name" value="Sensor_kinase/Photoreceptor"/>
</dbReference>
<evidence type="ECO:0000259" key="6">
    <source>
        <dbReference type="PROSITE" id="PS50113"/>
    </source>
</evidence>
<proteinExistence type="predicted"/>
<dbReference type="InterPro" id="IPR000014">
    <property type="entry name" value="PAS"/>
</dbReference>
<gene>
    <name evidence="8" type="ORF">MRSR164_00445</name>
</gene>
<evidence type="ECO:0000256" key="3">
    <source>
        <dbReference type="ARBA" id="ARBA00022553"/>
    </source>
</evidence>
<evidence type="ECO:0000259" key="7">
    <source>
        <dbReference type="PROSITE" id="PS50943"/>
    </source>
</evidence>
<evidence type="ECO:0000313" key="9">
    <source>
        <dbReference type="Proteomes" id="UP001349262"/>
    </source>
</evidence>
<dbReference type="PANTHER" id="PTHR43304:SF1">
    <property type="entry name" value="PAC DOMAIN-CONTAINING PROTEIN"/>
    <property type="match status" value="1"/>
</dbReference>
<dbReference type="InterPro" id="IPR001387">
    <property type="entry name" value="Cro/C1-type_HTH"/>
</dbReference>
<feature type="domain" description="PAC" evidence="6">
    <location>
        <begin position="84"/>
        <end position="136"/>
    </location>
</feature>
<dbReference type="EMBL" id="MLBY01000001">
    <property type="protein sequence ID" value="MEE7455328.1"/>
    <property type="molecule type" value="Genomic_DNA"/>
</dbReference>
<dbReference type="InterPro" id="IPR010982">
    <property type="entry name" value="Lambda_DNA-bd_dom_sf"/>
</dbReference>
<dbReference type="EC" id="2.7.13.3" evidence="2"/>
<dbReference type="Gene3D" id="1.10.260.40">
    <property type="entry name" value="lambda repressor-like DNA-binding domains"/>
    <property type="match status" value="1"/>
</dbReference>
<accession>A0ABU7T452</accession>
<dbReference type="CDD" id="cd00130">
    <property type="entry name" value="PAS"/>
    <property type="match status" value="1"/>
</dbReference>
<evidence type="ECO:0000256" key="2">
    <source>
        <dbReference type="ARBA" id="ARBA00012438"/>
    </source>
</evidence>
<dbReference type="Pfam" id="PF08447">
    <property type="entry name" value="PAS_3"/>
    <property type="match status" value="2"/>
</dbReference>
<dbReference type="SUPFAM" id="SSF55785">
    <property type="entry name" value="PYP-like sensor domain (PAS domain)"/>
    <property type="match status" value="2"/>
</dbReference>
<name>A0ABU7T452_9HYPH</name>
<comment type="caution">
    <text evidence="8">The sequence shown here is derived from an EMBL/GenBank/DDBJ whole genome shotgun (WGS) entry which is preliminary data.</text>
</comment>
<keyword evidence="9" id="KW-1185">Reference proteome</keyword>
<reference evidence="8 9" key="1">
    <citation type="journal article" date="2012" name="Genet. Mol. Biol.">
        <title>Analysis of 16S rRNA and mxaF genes revealing insights into Methylobacterium niche-specific plant association.</title>
        <authorList>
            <person name="Dourado M.N."/>
            <person name="Andreote F.D."/>
            <person name="Dini-Andreote F."/>
            <person name="Conti R."/>
            <person name="Araujo J.M."/>
            <person name="Araujo W.L."/>
        </authorList>
    </citation>
    <scope>NUCLEOTIDE SEQUENCE [LARGE SCALE GENOMIC DNA]</scope>
    <source>
        <strain evidence="8 9">SR1.6/4</strain>
    </source>
</reference>
<dbReference type="InterPro" id="IPR035965">
    <property type="entry name" value="PAS-like_dom_sf"/>
</dbReference>
<dbReference type="Pfam" id="PF01381">
    <property type="entry name" value="HTH_3"/>
    <property type="match status" value="1"/>
</dbReference>
<keyword evidence="3" id="KW-0597">Phosphoprotein</keyword>
<keyword evidence="5 8" id="KW-0418">Kinase</keyword>
<evidence type="ECO:0000313" key="8">
    <source>
        <dbReference type="EMBL" id="MEE7455328.1"/>
    </source>
</evidence>
<evidence type="ECO:0000256" key="1">
    <source>
        <dbReference type="ARBA" id="ARBA00000085"/>
    </source>
</evidence>
<dbReference type="GO" id="GO:0016301">
    <property type="term" value="F:kinase activity"/>
    <property type="evidence" value="ECO:0007669"/>
    <property type="project" value="UniProtKB-KW"/>
</dbReference>
<protein>
    <recommendedName>
        <fullName evidence="2">histidine kinase</fullName>
        <ecNumber evidence="2">2.7.13.3</ecNumber>
    </recommendedName>
</protein>
<dbReference type="CDD" id="cd00093">
    <property type="entry name" value="HTH_XRE"/>
    <property type="match status" value="1"/>
</dbReference>
<sequence>MNTADLRFSSADFLQLLESVGLTGTWGWQFAEREHVWSPGLFRLLGLAPGALPPSYERLIRFVHPEDRDLLERAEDIPTYGVMSDHTVRVIRADGASRVLSLRGRVYHTPEGRPYAAAGVVLDVSDREQMAAALLLERRRQWALFETLQSWSNAALYSGGQRVASPEILSLTGITQDTFQADCDSIVARDDRVRMRTEIQALIAAGKPFEVSKRLILSDGEQGHFRFLYAPVRDTAGRLETWGTHAARIGGPAAPAVDQVRKGLEDGIEAHHLRAARALLGWSMQDLARAGGLSFATVRRLEESVGGRRAHSHRMAVAALQRAGIGFRIIDGNHIAVFKT</sequence>
<feature type="domain" description="HTH cro/C1-type" evidence="7">
    <location>
        <begin position="273"/>
        <end position="302"/>
    </location>
</feature>
<dbReference type="PROSITE" id="PS50113">
    <property type="entry name" value="PAC"/>
    <property type="match status" value="1"/>
</dbReference>
<keyword evidence="4" id="KW-0808">Transferase</keyword>
<dbReference type="Gene3D" id="3.30.450.20">
    <property type="entry name" value="PAS domain"/>
    <property type="match status" value="2"/>
</dbReference>
<comment type="catalytic activity">
    <reaction evidence="1">
        <text>ATP + protein L-histidine = ADP + protein N-phospho-L-histidine.</text>
        <dbReference type="EC" id="2.7.13.3"/>
    </reaction>
</comment>
<dbReference type="Proteomes" id="UP001349262">
    <property type="component" value="Unassembled WGS sequence"/>
</dbReference>
<dbReference type="InterPro" id="IPR013655">
    <property type="entry name" value="PAS_fold_3"/>
</dbReference>